<dbReference type="EMBL" id="JAKOGI010000948">
    <property type="protein sequence ID" value="KAJ8429010.1"/>
    <property type="molecule type" value="Genomic_DNA"/>
</dbReference>
<gene>
    <name evidence="1" type="ORF">Cgig2_012708</name>
</gene>
<comment type="caution">
    <text evidence="1">The sequence shown here is derived from an EMBL/GenBank/DDBJ whole genome shotgun (WGS) entry which is preliminary data.</text>
</comment>
<protein>
    <submittedName>
        <fullName evidence="1">Uncharacterized protein</fullName>
    </submittedName>
</protein>
<sequence length="437" mass="49747">MFSLTIHFSIYKNLPSYQLLHHDIEFGNNSGPRLPLHDKLTYTPLYWKWSANEVPVFIFDIHSFLMPPLSGSVYHELVALNWNSQISFLLILLIYLLATIKLYKVGIAFLRPSFQASTNDLMRFIEWWPLSCHFLYAWLAKNVDTYKLGSEASSSSGMKQCFVITTYSYIMEHDLKYYFVSNTLHLRGNITHAFHDGWYKMLSPQLTINVLMIPKGNETKLQIVHFGEPLEPFIPLIEDDPSRIKIPKIDVIIPITPIATIPILSTAPSTKVTNEVKEHSNLNLLRYVDKSLSLISMLILDVDHNAVELRLEGSKGGAFAFNDDVIIKEVDENVAQMIGQAIVSCTALDGLHTVDGDFNSLYAFILQKGLDITPLKNKAEGLIKIYRRATLVKRLLKNKLCHIDIINATKVMDTATKGSLEKIKAYIKESFEDPKHF</sequence>
<evidence type="ECO:0000313" key="1">
    <source>
        <dbReference type="EMBL" id="KAJ8429010.1"/>
    </source>
</evidence>
<proteinExistence type="predicted"/>
<reference evidence="1" key="1">
    <citation type="submission" date="2022-04" db="EMBL/GenBank/DDBJ databases">
        <title>Carnegiea gigantea Genome sequencing and assembly v2.</title>
        <authorList>
            <person name="Copetti D."/>
            <person name="Sanderson M.J."/>
            <person name="Burquez A."/>
            <person name="Wojciechowski M.F."/>
        </authorList>
    </citation>
    <scope>NUCLEOTIDE SEQUENCE</scope>
    <source>
        <strain evidence="1">SGP5-SGP5p</strain>
        <tissue evidence="1">Aerial part</tissue>
    </source>
</reference>
<evidence type="ECO:0000313" key="2">
    <source>
        <dbReference type="Proteomes" id="UP001153076"/>
    </source>
</evidence>
<dbReference type="AlphaFoldDB" id="A0A9Q1JQD8"/>
<organism evidence="1 2">
    <name type="scientific">Carnegiea gigantea</name>
    <dbReference type="NCBI Taxonomy" id="171969"/>
    <lineage>
        <taxon>Eukaryota</taxon>
        <taxon>Viridiplantae</taxon>
        <taxon>Streptophyta</taxon>
        <taxon>Embryophyta</taxon>
        <taxon>Tracheophyta</taxon>
        <taxon>Spermatophyta</taxon>
        <taxon>Magnoliopsida</taxon>
        <taxon>eudicotyledons</taxon>
        <taxon>Gunneridae</taxon>
        <taxon>Pentapetalae</taxon>
        <taxon>Caryophyllales</taxon>
        <taxon>Cactineae</taxon>
        <taxon>Cactaceae</taxon>
        <taxon>Cactoideae</taxon>
        <taxon>Echinocereeae</taxon>
        <taxon>Carnegiea</taxon>
    </lineage>
</organism>
<name>A0A9Q1JQD8_9CARY</name>
<keyword evidence="2" id="KW-1185">Reference proteome</keyword>
<accession>A0A9Q1JQD8</accession>
<dbReference type="Proteomes" id="UP001153076">
    <property type="component" value="Unassembled WGS sequence"/>
</dbReference>
<dbReference type="OrthoDB" id="1761837at2759"/>